<accession>D8Q325</accession>
<evidence type="ECO:0000313" key="1">
    <source>
        <dbReference type="EMBL" id="EFI98233.1"/>
    </source>
</evidence>
<dbReference type="KEGG" id="scm:SCHCO_02665179"/>
<dbReference type="OrthoDB" id="2881489at2759"/>
<dbReference type="SUPFAM" id="SSF81383">
    <property type="entry name" value="F-box domain"/>
    <property type="match status" value="1"/>
</dbReference>
<protein>
    <recommendedName>
        <fullName evidence="3">F-box domain-containing protein</fullName>
    </recommendedName>
</protein>
<name>D8Q325_SCHCM</name>
<dbReference type="HOGENOM" id="CLU_597383_0_0_1"/>
<dbReference type="RefSeq" id="XP_003033136.1">
    <property type="nucleotide sequence ID" value="XM_003033090.1"/>
</dbReference>
<dbReference type="AlphaFoldDB" id="D8Q325"/>
<dbReference type="InParanoid" id="D8Q325"/>
<dbReference type="VEuPathDB" id="FungiDB:SCHCODRAFT_02665179"/>
<feature type="non-terminal residue" evidence="1">
    <location>
        <position position="458"/>
    </location>
</feature>
<gene>
    <name evidence="1" type="ORF">SCHCODRAFT_107682</name>
</gene>
<dbReference type="InterPro" id="IPR036047">
    <property type="entry name" value="F-box-like_dom_sf"/>
</dbReference>
<reference evidence="1 2" key="1">
    <citation type="journal article" date="2010" name="Nat. Biotechnol.">
        <title>Genome sequence of the model mushroom Schizophyllum commune.</title>
        <authorList>
            <person name="Ohm R.A."/>
            <person name="de Jong J.F."/>
            <person name="Lugones L.G."/>
            <person name="Aerts A."/>
            <person name="Kothe E."/>
            <person name="Stajich J.E."/>
            <person name="de Vries R.P."/>
            <person name="Record E."/>
            <person name="Levasseur A."/>
            <person name="Baker S.E."/>
            <person name="Bartholomew K.A."/>
            <person name="Coutinho P.M."/>
            <person name="Erdmann S."/>
            <person name="Fowler T.J."/>
            <person name="Gathman A.C."/>
            <person name="Lombard V."/>
            <person name="Henrissat B."/>
            <person name="Knabe N."/>
            <person name="Kuees U."/>
            <person name="Lilly W.W."/>
            <person name="Lindquist E."/>
            <person name="Lucas S."/>
            <person name="Magnuson J.K."/>
            <person name="Piumi F."/>
            <person name="Raudaskoski M."/>
            <person name="Salamov A."/>
            <person name="Schmutz J."/>
            <person name="Schwarze F.W.M.R."/>
            <person name="vanKuyk P.A."/>
            <person name="Horton J.S."/>
            <person name="Grigoriev I.V."/>
            <person name="Woesten H.A.B."/>
        </authorList>
    </citation>
    <scope>NUCLEOTIDE SEQUENCE [LARGE SCALE GENOMIC DNA]</scope>
    <source>
        <strain evidence="2">H4-8 / FGSC 9210</strain>
    </source>
</reference>
<keyword evidence="2" id="KW-1185">Reference proteome</keyword>
<sequence>MEIGLGDVRGTLSGSLTLKGKRQADYAPILPFELLYDVLDVVDARLDHDTLKALALTCRTLRAPSQRRLFRRIHLSRSRPRRLKKGSQDWELIPCRRLREALESSPILGTYVEELYLAGGGLLCLERNVPAIMHACTHVQTLSVEFFVCNDKEYAMVEWPDVPPPFRRGLVALLALETLTALELSVATFPMALLRVCQSLHDVVWRAIPGKREPTLLFGFPEELEGMPLYQCKVKSILLQNLSHEFQAIEDFTITEAPPFDISMVEVMKLHIDRYSAPVVTMIGPVSHSLRELELVLSSGAMKYDLEQVCFRLRDYPVLESLLVSISIDSAAYTSTRPIPWLSYIFSGAPHHTALRQVVIHTYLTVRTASSMWPGLAMPLNLLEFPTEEYEILDEALQSVASASLETVRFLTAVERRDSTGVARRDWMPAEQVENLVRTKMPKAYSRGVIVFDSLSGQ</sequence>
<evidence type="ECO:0000313" key="2">
    <source>
        <dbReference type="Proteomes" id="UP000007431"/>
    </source>
</evidence>
<organism evidence="2">
    <name type="scientific">Schizophyllum commune (strain H4-8 / FGSC 9210)</name>
    <name type="common">Split gill fungus</name>
    <dbReference type="NCBI Taxonomy" id="578458"/>
    <lineage>
        <taxon>Eukaryota</taxon>
        <taxon>Fungi</taxon>
        <taxon>Dikarya</taxon>
        <taxon>Basidiomycota</taxon>
        <taxon>Agaricomycotina</taxon>
        <taxon>Agaricomycetes</taxon>
        <taxon>Agaricomycetidae</taxon>
        <taxon>Agaricales</taxon>
        <taxon>Schizophyllaceae</taxon>
        <taxon>Schizophyllum</taxon>
    </lineage>
</organism>
<dbReference type="GeneID" id="9590306"/>
<dbReference type="Proteomes" id="UP000007431">
    <property type="component" value="Unassembled WGS sequence"/>
</dbReference>
<dbReference type="EMBL" id="GL377305">
    <property type="protein sequence ID" value="EFI98233.1"/>
    <property type="molecule type" value="Genomic_DNA"/>
</dbReference>
<evidence type="ECO:0008006" key="3">
    <source>
        <dbReference type="Google" id="ProtNLM"/>
    </source>
</evidence>
<proteinExistence type="predicted"/>